<gene>
    <name evidence="2" type="ORF">PhCBS80983_g03161</name>
</gene>
<evidence type="ECO:0000313" key="2">
    <source>
        <dbReference type="EMBL" id="TPX58376.1"/>
    </source>
</evidence>
<feature type="region of interest" description="Disordered" evidence="1">
    <location>
        <begin position="1"/>
        <end position="65"/>
    </location>
</feature>
<accession>A0A507E3G7</accession>
<feature type="compositionally biased region" description="Polar residues" evidence="1">
    <location>
        <begin position="22"/>
        <end position="31"/>
    </location>
</feature>
<dbReference type="Proteomes" id="UP000318582">
    <property type="component" value="Unassembled WGS sequence"/>
</dbReference>
<organism evidence="2 3">
    <name type="scientific">Powellomyces hirtus</name>
    <dbReference type="NCBI Taxonomy" id="109895"/>
    <lineage>
        <taxon>Eukaryota</taxon>
        <taxon>Fungi</taxon>
        <taxon>Fungi incertae sedis</taxon>
        <taxon>Chytridiomycota</taxon>
        <taxon>Chytridiomycota incertae sedis</taxon>
        <taxon>Chytridiomycetes</taxon>
        <taxon>Spizellomycetales</taxon>
        <taxon>Powellomycetaceae</taxon>
        <taxon>Powellomyces</taxon>
    </lineage>
</organism>
<evidence type="ECO:0000256" key="1">
    <source>
        <dbReference type="SAM" id="MobiDB-lite"/>
    </source>
</evidence>
<keyword evidence="3" id="KW-1185">Reference proteome</keyword>
<sequence length="207" mass="22507">MTNSPSSVSSGGVETSTGNSGITNVWNQTLNFLGFAKPSPPTTPPPEPTPAAFNSAPNTTSREPYEIDEKVWENPYHPLPGPPETPADRAKLAQIIQEERATVASSIAAKRNNKSLEVAAKANCADLEFTYIKCLSYGPWMERATLCQETKTAFWNCVKIQKQNLELLGYDRKSLTMREKAIIADEADQAYLKAMAMAAEAPAVAKA</sequence>
<comment type="caution">
    <text evidence="2">The sequence shown here is derived from an EMBL/GenBank/DDBJ whole genome shotgun (WGS) entry which is preliminary data.</text>
</comment>
<feature type="compositionally biased region" description="Low complexity" evidence="1">
    <location>
        <begin position="1"/>
        <end position="21"/>
    </location>
</feature>
<protein>
    <submittedName>
        <fullName evidence="2">Uncharacterized protein</fullName>
    </submittedName>
</protein>
<dbReference type="AlphaFoldDB" id="A0A507E3G7"/>
<evidence type="ECO:0000313" key="3">
    <source>
        <dbReference type="Proteomes" id="UP000318582"/>
    </source>
</evidence>
<reference evidence="2 3" key="1">
    <citation type="journal article" date="2019" name="Sci. Rep.">
        <title>Comparative genomics of chytrid fungi reveal insights into the obligate biotrophic and pathogenic lifestyle of Synchytrium endobioticum.</title>
        <authorList>
            <person name="van de Vossenberg B.T.L.H."/>
            <person name="Warris S."/>
            <person name="Nguyen H.D.T."/>
            <person name="van Gent-Pelzer M.P.E."/>
            <person name="Joly D.L."/>
            <person name="van de Geest H.C."/>
            <person name="Bonants P.J.M."/>
            <person name="Smith D.S."/>
            <person name="Levesque C.A."/>
            <person name="van der Lee T.A.J."/>
        </authorList>
    </citation>
    <scope>NUCLEOTIDE SEQUENCE [LARGE SCALE GENOMIC DNA]</scope>
    <source>
        <strain evidence="2 3">CBS 809.83</strain>
    </source>
</reference>
<dbReference type="EMBL" id="QEAQ01000037">
    <property type="protein sequence ID" value="TPX58376.1"/>
    <property type="molecule type" value="Genomic_DNA"/>
</dbReference>
<proteinExistence type="predicted"/>
<feature type="compositionally biased region" description="Pro residues" evidence="1">
    <location>
        <begin position="38"/>
        <end position="49"/>
    </location>
</feature>
<name>A0A507E3G7_9FUNG</name>